<protein>
    <submittedName>
        <fullName evidence="1">Uncharacterized protein</fullName>
    </submittedName>
</protein>
<proteinExistence type="predicted"/>
<sequence length="475" mass="52765">MEKTVAYGDEPLPLGAKPRHVTVILNPTSKDGKGKILYEKYAAPLFHLAGIRVSCFQTEYEGQAKSLMEVLDNTDAVVIAGGDGTLHEAITGLMSRDDFVMACKRFPVGVIPAGKTNSVAKLLFWEPGITEARWIALSAMAVVSEQLSKMDVIKAELQSEEGEEKEVRTVYSLGQMEQGAYHNLLTTIPKYWYFGPLKARAALFFGSLKGVPETTVARVSYCEPCSGCSRCFNQNALGEVQPPPRRHWWSSLIHRAAPKSESQVDYSKLINEDCGTWLEEVTEHSQLDVSANARKDLHALQLKASPPLSGRYQLFSECLQRYLSKTDEKHSPQHQILAREAIVDYSSGSQHGSPESKKTVCIDSVEYKADRKSTRHLCLKGRDFWAGSIPEATVVTVQIPSERRAEDLCICLCAASCQLSAPQAPRARSACDSRVSSRVHAVISRNKDIKKTRDREDAVTKKPHPLRACQFRRRG</sequence>
<dbReference type="EMBL" id="CM023483">
    <property type="protein sequence ID" value="KAH6936348.1"/>
    <property type="molecule type" value="Genomic_DNA"/>
</dbReference>
<accession>A0ACB7SRD1</accession>
<name>A0ACB7SRD1_HYAAI</name>
<comment type="caution">
    <text evidence="1">The sequence shown here is derived from an EMBL/GenBank/DDBJ whole genome shotgun (WGS) entry which is preliminary data.</text>
</comment>
<reference evidence="1" key="1">
    <citation type="submission" date="2020-05" db="EMBL/GenBank/DDBJ databases">
        <title>Large-scale comparative analyses of tick genomes elucidate their genetic diversity and vector capacities.</title>
        <authorList>
            <person name="Jia N."/>
            <person name="Wang J."/>
            <person name="Shi W."/>
            <person name="Du L."/>
            <person name="Sun Y."/>
            <person name="Zhan W."/>
            <person name="Jiang J."/>
            <person name="Wang Q."/>
            <person name="Zhang B."/>
            <person name="Ji P."/>
            <person name="Sakyi L.B."/>
            <person name="Cui X."/>
            <person name="Yuan T."/>
            <person name="Jiang B."/>
            <person name="Yang W."/>
            <person name="Lam T.T.-Y."/>
            <person name="Chang Q."/>
            <person name="Ding S."/>
            <person name="Wang X."/>
            <person name="Zhu J."/>
            <person name="Ruan X."/>
            <person name="Zhao L."/>
            <person name="Wei J."/>
            <person name="Que T."/>
            <person name="Du C."/>
            <person name="Cheng J."/>
            <person name="Dai P."/>
            <person name="Han X."/>
            <person name="Huang E."/>
            <person name="Gao Y."/>
            <person name="Liu J."/>
            <person name="Shao H."/>
            <person name="Ye R."/>
            <person name="Li L."/>
            <person name="Wei W."/>
            <person name="Wang X."/>
            <person name="Wang C."/>
            <person name="Yang T."/>
            <person name="Huo Q."/>
            <person name="Li W."/>
            <person name="Guo W."/>
            <person name="Chen H."/>
            <person name="Zhou L."/>
            <person name="Ni X."/>
            <person name="Tian J."/>
            <person name="Zhou Y."/>
            <person name="Sheng Y."/>
            <person name="Liu T."/>
            <person name="Pan Y."/>
            <person name="Xia L."/>
            <person name="Li J."/>
            <person name="Zhao F."/>
            <person name="Cao W."/>
        </authorList>
    </citation>
    <scope>NUCLEOTIDE SEQUENCE</scope>
    <source>
        <strain evidence="1">Hyas-2018</strain>
    </source>
</reference>
<evidence type="ECO:0000313" key="1">
    <source>
        <dbReference type="EMBL" id="KAH6936348.1"/>
    </source>
</evidence>
<dbReference type="Proteomes" id="UP000821845">
    <property type="component" value="Chromosome 3"/>
</dbReference>
<gene>
    <name evidence="1" type="ORF">HPB50_016210</name>
</gene>
<organism evidence="1 2">
    <name type="scientific">Hyalomma asiaticum</name>
    <name type="common">Tick</name>
    <dbReference type="NCBI Taxonomy" id="266040"/>
    <lineage>
        <taxon>Eukaryota</taxon>
        <taxon>Metazoa</taxon>
        <taxon>Ecdysozoa</taxon>
        <taxon>Arthropoda</taxon>
        <taxon>Chelicerata</taxon>
        <taxon>Arachnida</taxon>
        <taxon>Acari</taxon>
        <taxon>Parasitiformes</taxon>
        <taxon>Ixodida</taxon>
        <taxon>Ixodoidea</taxon>
        <taxon>Ixodidae</taxon>
        <taxon>Hyalomminae</taxon>
        <taxon>Hyalomma</taxon>
    </lineage>
</organism>
<keyword evidence="2" id="KW-1185">Reference proteome</keyword>
<evidence type="ECO:0000313" key="2">
    <source>
        <dbReference type="Proteomes" id="UP000821845"/>
    </source>
</evidence>